<keyword evidence="2" id="KW-0812">Transmembrane</keyword>
<feature type="transmembrane region" description="Helical" evidence="2">
    <location>
        <begin position="6"/>
        <end position="26"/>
    </location>
</feature>
<evidence type="ECO:0000259" key="3">
    <source>
        <dbReference type="Pfam" id="PF01551"/>
    </source>
</evidence>
<dbReference type="Pfam" id="PF05569">
    <property type="entry name" value="Peptidase_M56"/>
    <property type="match status" value="1"/>
</dbReference>
<dbReference type="InterPro" id="IPR011055">
    <property type="entry name" value="Dup_hybrid_motif"/>
</dbReference>
<feature type="domain" description="Peptidase M56" evidence="4">
    <location>
        <begin position="9"/>
        <end position="274"/>
    </location>
</feature>
<dbReference type="PANTHER" id="PTHR21666">
    <property type="entry name" value="PEPTIDASE-RELATED"/>
    <property type="match status" value="1"/>
</dbReference>
<feature type="region of interest" description="Disordered" evidence="1">
    <location>
        <begin position="309"/>
        <end position="336"/>
    </location>
</feature>
<protein>
    <submittedName>
        <fullName evidence="5">Membrane proteins related to metalloendopeptidases</fullName>
    </submittedName>
</protein>
<dbReference type="RefSeq" id="WP_078783982.1">
    <property type="nucleotide sequence ID" value="NZ_FUYF01000004.1"/>
</dbReference>
<dbReference type="InterPro" id="IPR008756">
    <property type="entry name" value="Peptidase_M56"/>
</dbReference>
<dbReference type="InterPro" id="IPR050570">
    <property type="entry name" value="Cell_wall_metabolism_enzyme"/>
</dbReference>
<feature type="domain" description="M23ase beta-sheet core" evidence="3">
    <location>
        <begin position="540"/>
        <end position="633"/>
    </location>
</feature>
<evidence type="ECO:0000259" key="4">
    <source>
        <dbReference type="Pfam" id="PF05569"/>
    </source>
</evidence>
<keyword evidence="6" id="KW-1185">Reference proteome</keyword>
<accession>A0A1T4WSX8</accession>
<dbReference type="AlphaFoldDB" id="A0A1T4WSX8"/>
<dbReference type="InterPro" id="IPR016047">
    <property type="entry name" value="M23ase_b-sheet_dom"/>
</dbReference>
<dbReference type="OrthoDB" id="9804799at2"/>
<keyword evidence="2" id="KW-1133">Transmembrane helix</keyword>
<evidence type="ECO:0000256" key="1">
    <source>
        <dbReference type="SAM" id="MobiDB-lite"/>
    </source>
</evidence>
<dbReference type="EMBL" id="FUYF01000004">
    <property type="protein sequence ID" value="SKA80482.1"/>
    <property type="molecule type" value="Genomic_DNA"/>
</dbReference>
<gene>
    <name evidence="5" type="ORF">SAMN02745178_00986</name>
</gene>
<proteinExistence type="predicted"/>
<feature type="transmembrane region" description="Helical" evidence="2">
    <location>
        <begin position="106"/>
        <end position="126"/>
    </location>
</feature>
<feature type="transmembrane region" description="Helical" evidence="2">
    <location>
        <begin position="38"/>
        <end position="56"/>
    </location>
</feature>
<feature type="transmembrane region" description="Helical" evidence="2">
    <location>
        <begin position="196"/>
        <end position="214"/>
    </location>
</feature>
<dbReference type="GO" id="GO:0004222">
    <property type="term" value="F:metalloendopeptidase activity"/>
    <property type="evidence" value="ECO:0007669"/>
    <property type="project" value="TreeGrafter"/>
</dbReference>
<dbReference type="Proteomes" id="UP000190286">
    <property type="component" value="Unassembled WGS sequence"/>
</dbReference>
<dbReference type="CDD" id="cd07341">
    <property type="entry name" value="M56_BlaR1_MecR1_like"/>
    <property type="match status" value="1"/>
</dbReference>
<evidence type="ECO:0000256" key="2">
    <source>
        <dbReference type="SAM" id="Phobius"/>
    </source>
</evidence>
<dbReference type="SUPFAM" id="SSF51261">
    <property type="entry name" value="Duplicated hybrid motif"/>
    <property type="match status" value="2"/>
</dbReference>
<keyword evidence="2" id="KW-0472">Membrane</keyword>
<evidence type="ECO:0000313" key="6">
    <source>
        <dbReference type="Proteomes" id="UP000190286"/>
    </source>
</evidence>
<reference evidence="5 6" key="1">
    <citation type="submission" date="2017-02" db="EMBL/GenBank/DDBJ databases">
        <authorList>
            <person name="Peterson S.W."/>
        </authorList>
    </citation>
    <scope>NUCLEOTIDE SEQUENCE [LARGE SCALE GENOMIC DNA]</scope>
    <source>
        <strain evidence="5 6">ATCC 27749</strain>
    </source>
</reference>
<dbReference type="CDD" id="cd12797">
    <property type="entry name" value="M23_peptidase"/>
    <property type="match status" value="2"/>
</dbReference>
<feature type="domain" description="M23ase beta-sheet core" evidence="3">
    <location>
        <begin position="373"/>
        <end position="472"/>
    </location>
</feature>
<dbReference type="Pfam" id="PF01551">
    <property type="entry name" value="Peptidase_M23"/>
    <property type="match status" value="2"/>
</dbReference>
<dbReference type="STRING" id="745368.SAMN02745178_00986"/>
<evidence type="ECO:0000313" key="5">
    <source>
        <dbReference type="EMBL" id="SKA80482.1"/>
    </source>
</evidence>
<dbReference type="GeneID" id="93337462"/>
<sequence>MRSTVLAFLLLSARGGVAALAAWLVCRALRRAHSPSRLLCWLWLAVGLRFVLPWGIPLKLPRPESAPLAAAADTVQELGELPLLPPAPAAAAAAAPLPWYARLTPWHALAAVWLVGVLVLAVRGAVGYLKLKRCVALACKTPDGCYGGACVPTPFTLGFVRPRVYLPDSLQGPARQAVLLHERTHIRRRDPLVKPLFYAVVCLHWFNPLAWLALCAFEHDMEAACDEAAVQGCTLAERSTYCESLLQFAMQGRPIRTPGSLAFGQGSVKERIVHLLHYRRLGAGALALCAVAVGVSVTACMVRPQVEASHAGPEPPAATAETAEPTPTPAPTETPAAMPAAALPTLNDAANSPRFACPVQYKYISRFMSKDSGHRGDDLHAAEGTEIYAAADGVVLTAQEHYSWGNFVEIDHGTDADGLRWVTLYAHMKSCAVQVGQTVTAGQVIGYVGHTGYTTGNACHFEMHVNGTLVEPRYFTAYDGSDAAELTQEKADEILAEAVRNASSDQVTAADGAAALSGVELFTLPVAPPPQVSGYDPENGHPGIDFAAEEGAEVYAVADGIVTTADYDAEKGNYVVLDHGGGLETEYQHLKSSLVSAGQSVVQCQVLGYVGSTGNSTGPHLHFEARQDSAPADLTGTALLAE</sequence>
<organism evidence="5 6">
    <name type="scientific">Gemmiger formicilis</name>
    <dbReference type="NCBI Taxonomy" id="745368"/>
    <lineage>
        <taxon>Bacteria</taxon>
        <taxon>Bacillati</taxon>
        <taxon>Bacillota</taxon>
        <taxon>Clostridia</taxon>
        <taxon>Eubacteriales</taxon>
        <taxon>Gemmiger</taxon>
    </lineage>
</organism>
<name>A0A1T4WSX8_9FIRM</name>
<dbReference type="PANTHER" id="PTHR21666:SF270">
    <property type="entry name" value="MUREIN HYDROLASE ACTIVATOR ENVC"/>
    <property type="match status" value="1"/>
</dbReference>
<dbReference type="Gene3D" id="2.70.70.10">
    <property type="entry name" value="Glucose Permease (Domain IIA)"/>
    <property type="match status" value="2"/>
</dbReference>